<accession>A0AAV5TLU5</accession>
<dbReference type="Proteomes" id="UP001432027">
    <property type="component" value="Unassembled WGS sequence"/>
</dbReference>
<evidence type="ECO:0000313" key="2">
    <source>
        <dbReference type="Proteomes" id="UP001432027"/>
    </source>
</evidence>
<organism evidence="1 2">
    <name type="scientific">Pristionchus entomophagus</name>
    <dbReference type="NCBI Taxonomy" id="358040"/>
    <lineage>
        <taxon>Eukaryota</taxon>
        <taxon>Metazoa</taxon>
        <taxon>Ecdysozoa</taxon>
        <taxon>Nematoda</taxon>
        <taxon>Chromadorea</taxon>
        <taxon>Rhabditida</taxon>
        <taxon>Rhabditina</taxon>
        <taxon>Diplogasteromorpha</taxon>
        <taxon>Diplogasteroidea</taxon>
        <taxon>Neodiplogasteridae</taxon>
        <taxon>Pristionchus</taxon>
    </lineage>
</organism>
<comment type="caution">
    <text evidence="1">The sequence shown here is derived from an EMBL/GenBank/DDBJ whole genome shotgun (WGS) entry which is preliminary data.</text>
</comment>
<dbReference type="AlphaFoldDB" id="A0AAV5TLU5"/>
<sequence length="107" mass="12105">PLSLFLLSSAQEVAFLKKYNTLISTYLKTNTPKLVNLVADGIVALKSRDQIQEEVTSQMLGWVPKDKSLCYGCSVHLRKVSTEYGVRTRMRPTKPSNSAMESSFYLW</sequence>
<evidence type="ECO:0000313" key="1">
    <source>
        <dbReference type="EMBL" id="GMS95163.1"/>
    </source>
</evidence>
<proteinExistence type="predicted"/>
<dbReference type="EMBL" id="BTSX01000004">
    <property type="protein sequence ID" value="GMS95163.1"/>
    <property type="molecule type" value="Genomic_DNA"/>
</dbReference>
<gene>
    <name evidence="1" type="ORF">PENTCL1PPCAC_17338</name>
</gene>
<name>A0AAV5TLU5_9BILA</name>
<reference evidence="1" key="1">
    <citation type="submission" date="2023-10" db="EMBL/GenBank/DDBJ databases">
        <title>Genome assembly of Pristionchus species.</title>
        <authorList>
            <person name="Yoshida K."/>
            <person name="Sommer R.J."/>
        </authorList>
    </citation>
    <scope>NUCLEOTIDE SEQUENCE</scope>
    <source>
        <strain evidence="1">RS0144</strain>
    </source>
</reference>
<feature type="non-terminal residue" evidence="1">
    <location>
        <position position="1"/>
    </location>
</feature>
<protein>
    <submittedName>
        <fullName evidence="1">Uncharacterized protein</fullName>
    </submittedName>
</protein>
<keyword evidence="2" id="KW-1185">Reference proteome</keyword>